<dbReference type="EMBL" id="CM051407">
    <property type="protein sequence ID" value="KAJ4702035.1"/>
    <property type="molecule type" value="Genomic_DNA"/>
</dbReference>
<keyword evidence="2" id="KW-1185">Reference proteome</keyword>
<evidence type="ECO:0000313" key="1">
    <source>
        <dbReference type="EMBL" id="KAJ4702035.1"/>
    </source>
</evidence>
<accession>A0ACC1WSC0</accession>
<evidence type="ECO:0000313" key="2">
    <source>
        <dbReference type="Proteomes" id="UP001164539"/>
    </source>
</evidence>
<comment type="caution">
    <text evidence="1">The sequence shown here is derived from an EMBL/GenBank/DDBJ whole genome shotgun (WGS) entry which is preliminary data.</text>
</comment>
<name>A0ACC1WSC0_MELAZ</name>
<dbReference type="Proteomes" id="UP001164539">
    <property type="component" value="Chromosome 14"/>
</dbReference>
<protein>
    <submittedName>
        <fullName evidence="1">V-type proton ATPase subunit a</fullName>
    </submittedName>
</protein>
<organism evidence="1 2">
    <name type="scientific">Melia azedarach</name>
    <name type="common">Chinaberry tree</name>
    <dbReference type="NCBI Taxonomy" id="155640"/>
    <lineage>
        <taxon>Eukaryota</taxon>
        <taxon>Viridiplantae</taxon>
        <taxon>Streptophyta</taxon>
        <taxon>Embryophyta</taxon>
        <taxon>Tracheophyta</taxon>
        <taxon>Spermatophyta</taxon>
        <taxon>Magnoliopsida</taxon>
        <taxon>eudicotyledons</taxon>
        <taxon>Gunneridae</taxon>
        <taxon>Pentapetalae</taxon>
        <taxon>rosids</taxon>
        <taxon>malvids</taxon>
        <taxon>Sapindales</taxon>
        <taxon>Meliaceae</taxon>
        <taxon>Melia</taxon>
    </lineage>
</organism>
<proteinExistence type="predicted"/>
<sequence length="819" mass="93097">MVVGGCWPTMDLLRSEPMQLVQLIIPIESAHRTISYLGDLGLFQFKDLNAEKSSFQRTYAAQMKRCGEMARKLRFFKEQMSKAGLSPSSRSAENVDIDFDNLEVKLGELESELIEMNANDAKLQHAYSELSEYKLVLQKVGEFFNSAQSRAAAQQRELESHRLGEGSIDSPLLWEQEMVTDPSKQVKLGFVSGLVPREKSMAFERILFRATRGNVFLKQSVVEDSVTDPVSGEKVEKNVFVVFYSGERAKNKILKICDAFGANRYPFVEDLGKQFQMISEVSGRLSELKTTIDVGLVHRSNLLQTIGYQFEQWNLLVKKEKVIYHTLNMLSIDVTKTCLVAEGWSPVSATNQIQNTLQRATIDSSSQIGAIFQVLQTKESPPTYFQTNKFTSAFQEIVDAYGVAKYQEANPGVYTIVTFPFLFAVMFGDWGHGICLLLATLYFIIREKKFSSQKLGDIIEMTFGGRYVIMMMALFSIYTGLIYNEFFSIPFELFGASAYACRDPSCRDATTIGLVKARSTYPFGVDPKWHGTRSELPFLNSLKMKMSILLGVAQMNLGIILSYFNAKFFGSDINIWHQFVPQMIFLNSLFGYLSLLIIVKWCTGSQADLYHVMIYMFLSPAEDLGENQLFVGQKFLQILLLLSALVAVPWMLFPKPFLLKKQHEERHRGESYALLHSYDDPLDMEHRDSHGFHGHEEFEFSEVFVHQLIHTIEFVLGAVSNTASYLRLWALSLAHSELSSVFYDKVLLLAWGFDNVIVLIIGIIVFIFATVGVLLVMETLSAFLHALRLHWVEFQNKFYEGDGYKFCPFSFALLSEEDE</sequence>
<reference evidence="1 2" key="1">
    <citation type="journal article" date="2023" name="Science">
        <title>Complex scaffold remodeling in plant triterpene biosynthesis.</title>
        <authorList>
            <person name="De La Pena R."/>
            <person name="Hodgson H."/>
            <person name="Liu J.C."/>
            <person name="Stephenson M.J."/>
            <person name="Martin A.C."/>
            <person name="Owen C."/>
            <person name="Harkess A."/>
            <person name="Leebens-Mack J."/>
            <person name="Jimenez L.E."/>
            <person name="Osbourn A."/>
            <person name="Sattely E.S."/>
        </authorList>
    </citation>
    <scope>NUCLEOTIDE SEQUENCE [LARGE SCALE GENOMIC DNA]</scope>
    <source>
        <strain evidence="2">cv. JPN11</strain>
        <tissue evidence="1">Leaf</tissue>
    </source>
</reference>
<gene>
    <name evidence="1" type="ORF">OWV82_025177</name>
</gene>